<comment type="caution">
    <text evidence="1">The sequence shown here is derived from an EMBL/GenBank/DDBJ whole genome shotgun (WGS) entry which is preliminary data.</text>
</comment>
<proteinExistence type="predicted"/>
<evidence type="ECO:0000313" key="1">
    <source>
        <dbReference type="EMBL" id="NIJ52017.1"/>
    </source>
</evidence>
<sequence>MQKLISHGFSQNIWRILPDAAPDSNLWVIELRDVTEKQVSFAMIDTQSRQLLWQENPEGAEWWSSLTAFSAGHVYLHGYRNPEIPEPTDLLILAASTGEMIRVVPNYILVRTLNHNILEVATKQGEGFVHKEYNVDTDEITVLSGNFGDVENQIILKEPIRYKQGNAYFERLQTFIQNKTLGHVATSIDYLECKPYVIFSYYIYQQDKSVQYLLIVTDQMETVLHEKLSEGREGIGRSTMLLKASTLVYLKNNNEFSSLTLS</sequence>
<reference evidence="1 2" key="1">
    <citation type="submission" date="2020-03" db="EMBL/GenBank/DDBJ databases">
        <title>Genomic Encyclopedia of Type Strains, Phase IV (KMG-IV): sequencing the most valuable type-strain genomes for metagenomic binning, comparative biology and taxonomic classification.</title>
        <authorList>
            <person name="Goeker M."/>
        </authorList>
    </citation>
    <scope>NUCLEOTIDE SEQUENCE [LARGE SCALE GENOMIC DNA]</scope>
    <source>
        <strain evidence="1 2">DSM 102865</strain>
    </source>
</reference>
<dbReference type="Pfam" id="PF16248">
    <property type="entry name" value="DUF4905"/>
    <property type="match status" value="1"/>
</dbReference>
<dbReference type="EMBL" id="JAASQJ010000001">
    <property type="protein sequence ID" value="NIJ52017.1"/>
    <property type="molecule type" value="Genomic_DNA"/>
</dbReference>
<dbReference type="InterPro" id="IPR032595">
    <property type="entry name" value="DUF4905"/>
</dbReference>
<accession>A0ABX0UGH7</accession>
<gene>
    <name evidence="1" type="ORF">FHS68_001173</name>
</gene>
<evidence type="ECO:0008006" key="3">
    <source>
        <dbReference type="Google" id="ProtNLM"/>
    </source>
</evidence>
<keyword evidence="2" id="KW-1185">Reference proteome</keyword>
<dbReference type="Proteomes" id="UP001179181">
    <property type="component" value="Unassembled WGS sequence"/>
</dbReference>
<name>A0ABX0UGH7_9BACT</name>
<evidence type="ECO:0000313" key="2">
    <source>
        <dbReference type="Proteomes" id="UP001179181"/>
    </source>
</evidence>
<dbReference type="RefSeq" id="WP_167268025.1">
    <property type="nucleotide sequence ID" value="NZ_JAASQJ010000001.1"/>
</dbReference>
<protein>
    <recommendedName>
        <fullName evidence="3">DUF4905 domain-containing protein</fullName>
    </recommendedName>
</protein>
<organism evidence="1 2">
    <name type="scientific">Dyadobacter arcticus</name>
    <dbReference type="NCBI Taxonomy" id="1078754"/>
    <lineage>
        <taxon>Bacteria</taxon>
        <taxon>Pseudomonadati</taxon>
        <taxon>Bacteroidota</taxon>
        <taxon>Cytophagia</taxon>
        <taxon>Cytophagales</taxon>
        <taxon>Spirosomataceae</taxon>
        <taxon>Dyadobacter</taxon>
    </lineage>
</organism>